<gene>
    <name evidence="2" type="ORF">U1T56_15455</name>
</gene>
<keyword evidence="3" id="KW-1185">Reference proteome</keyword>
<reference evidence="2 3" key="1">
    <citation type="submission" date="2024-01" db="EMBL/GenBank/DDBJ databases">
        <title>Multi-omics insights into the function and evolution of sodium benzoate biodegradation pathways in Benzoatithermus flavus gen. nov., sp. nov. from hot spring.</title>
        <authorList>
            <person name="Hu C.-J."/>
            <person name="Li W.-J."/>
        </authorList>
    </citation>
    <scope>NUCLEOTIDE SEQUENCE [LARGE SCALE GENOMIC DNA]</scope>
    <source>
        <strain evidence="2 3">SYSU G07066</strain>
    </source>
</reference>
<organism evidence="2 3">
    <name type="scientific">Benzoatithermus flavus</name>
    <dbReference type="NCBI Taxonomy" id="3108223"/>
    <lineage>
        <taxon>Bacteria</taxon>
        <taxon>Pseudomonadati</taxon>
        <taxon>Pseudomonadota</taxon>
        <taxon>Alphaproteobacteria</taxon>
        <taxon>Geminicoccales</taxon>
        <taxon>Geminicoccaceae</taxon>
        <taxon>Benzoatithermus</taxon>
    </lineage>
</organism>
<dbReference type="InterPro" id="IPR009506">
    <property type="entry name" value="YjiS-like"/>
</dbReference>
<comment type="caution">
    <text evidence="2">The sequence shown here is derived from an EMBL/GenBank/DDBJ whole genome shotgun (WGS) entry which is preliminary data.</text>
</comment>
<accession>A0ABU8XTN0</accession>
<sequence>MTTLVNPYRVLGASAATHATPATGGIVGRLLHRIGQWFAEQRRYQETLSELASLTDRELEDIGLTRGDIEFVARRCARSA</sequence>
<protein>
    <submittedName>
        <fullName evidence="2">DUF1127 domain-containing protein</fullName>
    </submittedName>
</protein>
<name>A0ABU8XTN0_9PROT</name>
<evidence type="ECO:0000313" key="3">
    <source>
        <dbReference type="Proteomes" id="UP001375743"/>
    </source>
</evidence>
<dbReference type="RefSeq" id="WP_418160403.1">
    <property type="nucleotide sequence ID" value="NZ_JBBLZC010000015.1"/>
</dbReference>
<feature type="domain" description="YjiS-like" evidence="1">
    <location>
        <begin position="36"/>
        <end position="70"/>
    </location>
</feature>
<dbReference type="Pfam" id="PF06568">
    <property type="entry name" value="YjiS-like"/>
    <property type="match status" value="1"/>
</dbReference>
<proteinExistence type="predicted"/>
<evidence type="ECO:0000313" key="2">
    <source>
        <dbReference type="EMBL" id="MEK0084553.1"/>
    </source>
</evidence>
<dbReference type="Proteomes" id="UP001375743">
    <property type="component" value="Unassembled WGS sequence"/>
</dbReference>
<evidence type="ECO:0000259" key="1">
    <source>
        <dbReference type="Pfam" id="PF06568"/>
    </source>
</evidence>
<dbReference type="EMBL" id="JBBLZC010000015">
    <property type="protein sequence ID" value="MEK0084553.1"/>
    <property type="molecule type" value="Genomic_DNA"/>
</dbReference>